<evidence type="ECO:0000313" key="4">
    <source>
        <dbReference type="Proteomes" id="UP000199437"/>
    </source>
</evidence>
<reference evidence="4" key="1">
    <citation type="submission" date="2016-10" db="EMBL/GenBank/DDBJ databases">
        <authorList>
            <person name="Varghese N."/>
            <person name="Submissions S."/>
        </authorList>
    </citation>
    <scope>NUCLEOTIDE SEQUENCE [LARGE SCALE GENOMIC DNA]</scope>
    <source>
        <strain evidence="4">CGMCC 1.12402</strain>
    </source>
</reference>
<keyword evidence="4" id="KW-1185">Reference proteome</keyword>
<name>A0A1I0Q746_9BACT</name>
<dbReference type="GeneID" id="99986781"/>
<dbReference type="EMBL" id="FOIR01000002">
    <property type="protein sequence ID" value="SEW22647.1"/>
    <property type="molecule type" value="Genomic_DNA"/>
</dbReference>
<evidence type="ECO:0000313" key="3">
    <source>
        <dbReference type="EMBL" id="SEW22647.1"/>
    </source>
</evidence>
<dbReference type="Gene3D" id="3.40.50.2000">
    <property type="entry name" value="Glycogen Phosphorylase B"/>
    <property type="match status" value="2"/>
</dbReference>
<dbReference type="InterPro" id="IPR028098">
    <property type="entry name" value="Glyco_trans_4-like_N"/>
</dbReference>
<evidence type="ECO:0000259" key="2">
    <source>
        <dbReference type="Pfam" id="PF13439"/>
    </source>
</evidence>
<dbReference type="InterPro" id="IPR050194">
    <property type="entry name" value="Glycosyltransferase_grp1"/>
</dbReference>
<dbReference type="RefSeq" id="WP_090258505.1">
    <property type="nucleotide sequence ID" value="NZ_FOIR01000002.1"/>
</dbReference>
<sequence>MDKQLNILMVCKTLPWQFKGGIQTHTWELAKALTDRGHKISILNAGSIKKKTKVSEVEGIEIIQIPYIPGRYIKPFSVLAEELAFNWSAKQWVKENHERFDIIHAQGRSGYLLYTIKGIRKKLITTVHGLIEIESARYKWYNLDKRFHKMMATRYERKQLAASQMLIAVSQDLKSQITAPKQKHIEVINNGVRLGKIGTVAPIEKDHNKFLFIGRLHPVKNILPLVNAMAKSHPSLKLDIVGDGELREQIAAVITNNNLSDRIKLIGELTGEEINEIMPNYQALVLPSLYETQGIVLIEANAHAIPVIASDIPAIRETVEHEMNGLLCNPNKVETFVEAMAYLSNVPQLAQHMGLKGQVKVQANFLWTSIADKTEKAYHKIAKAC</sequence>
<dbReference type="PANTHER" id="PTHR45947">
    <property type="entry name" value="SULFOQUINOVOSYL TRANSFERASE SQD2"/>
    <property type="match status" value="1"/>
</dbReference>
<protein>
    <submittedName>
        <fullName evidence="3">Glycosyltransferase involved in cell wall bisynthesis</fullName>
    </submittedName>
</protein>
<dbReference type="SUPFAM" id="SSF53756">
    <property type="entry name" value="UDP-Glycosyltransferase/glycogen phosphorylase"/>
    <property type="match status" value="1"/>
</dbReference>
<evidence type="ECO:0000259" key="1">
    <source>
        <dbReference type="Pfam" id="PF00534"/>
    </source>
</evidence>
<dbReference type="AlphaFoldDB" id="A0A1I0Q746"/>
<dbReference type="Pfam" id="PF00534">
    <property type="entry name" value="Glycos_transf_1"/>
    <property type="match status" value="1"/>
</dbReference>
<gene>
    <name evidence="3" type="ORF">SAMN05216290_2067</name>
</gene>
<organism evidence="3 4">
    <name type="scientific">Roseivirga pacifica</name>
    <dbReference type="NCBI Taxonomy" id="1267423"/>
    <lineage>
        <taxon>Bacteria</taxon>
        <taxon>Pseudomonadati</taxon>
        <taxon>Bacteroidota</taxon>
        <taxon>Cytophagia</taxon>
        <taxon>Cytophagales</taxon>
        <taxon>Roseivirgaceae</taxon>
        <taxon>Roseivirga</taxon>
    </lineage>
</organism>
<dbReference type="STRING" id="1267423.SAMN05216290_2067"/>
<dbReference type="CDD" id="cd03801">
    <property type="entry name" value="GT4_PimA-like"/>
    <property type="match status" value="1"/>
</dbReference>
<dbReference type="Pfam" id="PF13439">
    <property type="entry name" value="Glyco_transf_4"/>
    <property type="match status" value="1"/>
</dbReference>
<feature type="domain" description="Glycosyl transferase family 1" evidence="1">
    <location>
        <begin position="202"/>
        <end position="357"/>
    </location>
</feature>
<dbReference type="InterPro" id="IPR001296">
    <property type="entry name" value="Glyco_trans_1"/>
</dbReference>
<accession>A0A1I0Q746</accession>
<keyword evidence="3" id="KW-0808">Transferase</keyword>
<dbReference type="GO" id="GO:0016757">
    <property type="term" value="F:glycosyltransferase activity"/>
    <property type="evidence" value="ECO:0007669"/>
    <property type="project" value="InterPro"/>
</dbReference>
<dbReference type="PANTHER" id="PTHR45947:SF3">
    <property type="entry name" value="SULFOQUINOVOSYL TRANSFERASE SQD2"/>
    <property type="match status" value="1"/>
</dbReference>
<proteinExistence type="predicted"/>
<feature type="domain" description="Glycosyltransferase subfamily 4-like N-terminal" evidence="2">
    <location>
        <begin position="20"/>
        <end position="194"/>
    </location>
</feature>
<dbReference type="Proteomes" id="UP000199437">
    <property type="component" value="Unassembled WGS sequence"/>
</dbReference>
<dbReference type="OrthoDB" id="9790710at2"/>